<evidence type="ECO:0000256" key="4">
    <source>
        <dbReference type="ARBA" id="ARBA00023172"/>
    </source>
</evidence>
<dbReference type="InterPro" id="IPR002104">
    <property type="entry name" value="Integrase_catalytic"/>
</dbReference>
<evidence type="ECO:0000256" key="3">
    <source>
        <dbReference type="ARBA" id="ARBA00023125"/>
    </source>
</evidence>
<dbReference type="PROSITE" id="PS51898">
    <property type="entry name" value="TYR_RECOMBINASE"/>
    <property type="match status" value="1"/>
</dbReference>
<dbReference type="Pfam" id="PF00589">
    <property type="entry name" value="Phage_integrase"/>
    <property type="match status" value="1"/>
</dbReference>
<gene>
    <name evidence="6" type="ORF">E0F26_09585</name>
</gene>
<keyword evidence="2" id="KW-0229">DNA integration</keyword>
<dbReference type="Pfam" id="PF22022">
    <property type="entry name" value="Phage_int_M"/>
    <property type="match status" value="1"/>
</dbReference>
<dbReference type="Pfam" id="PF13356">
    <property type="entry name" value="Arm-DNA-bind_3"/>
    <property type="match status" value="1"/>
</dbReference>
<feature type="domain" description="Tyr recombinase" evidence="5">
    <location>
        <begin position="195"/>
        <end position="378"/>
    </location>
</feature>
<keyword evidence="7" id="KW-1185">Reference proteome</keyword>
<dbReference type="InterPro" id="IPR013762">
    <property type="entry name" value="Integrase-like_cat_sf"/>
</dbReference>
<sequence length="389" mass="45420">MALTASELPKKVVGRYSDGNGLIFRVTEGKTRDWFLRVQRNGKRKEYYLGKYPQLSLSQAREKAREWRELAKMGYDPRNPKGVPTFRELAEEHIETKLANKALRTVDQWRSNFEAYVYPYIGEKDVDKIFRWDIEKLLLQKVDGGVLWLDKHVTADRVRMRVTRVLQRGVDHDHCIKNVATGILADLPDVKHVPRHHPMMPLENITEFFNHLRTNGKTDPLTRLAIEFGCLTVARSAEVRKARWEEVSGDVWTLPAERTKQREINDIFLSDRAIEILEEAKKLENGPYIFWSRNGQPKSDNTLNKSVKEQYLSRFGEPDGDVPVFHGFRASFKTWAEEFEVPFSDRVIEAMQGHQPEKSRVRAAYNRAKYVQQRRRASQMWCDFVVGRT</sequence>
<evidence type="ECO:0000259" key="5">
    <source>
        <dbReference type="PROSITE" id="PS51898"/>
    </source>
</evidence>
<proteinExistence type="inferred from homology"/>
<keyword evidence="3" id="KW-0238">DNA-binding</keyword>
<dbReference type="CDD" id="cd00801">
    <property type="entry name" value="INT_P4_C"/>
    <property type="match status" value="1"/>
</dbReference>
<evidence type="ECO:0000313" key="7">
    <source>
        <dbReference type="Proteomes" id="UP001317963"/>
    </source>
</evidence>
<dbReference type="Gene3D" id="3.30.160.390">
    <property type="entry name" value="Integrase, DNA-binding domain"/>
    <property type="match status" value="1"/>
</dbReference>
<reference evidence="6 7" key="1">
    <citation type="submission" date="2019-02" db="EMBL/GenBank/DDBJ databases">
        <title>Halieaceae_genomes.</title>
        <authorList>
            <person name="Li S.-H."/>
        </authorList>
    </citation>
    <scope>NUCLEOTIDE SEQUENCE [LARGE SCALE GENOMIC DNA]</scope>
    <source>
        <strain evidence="6 7">JH123</strain>
    </source>
</reference>
<keyword evidence="4" id="KW-0233">DNA recombination</keyword>
<dbReference type="RefSeq" id="WP_279241439.1">
    <property type="nucleotide sequence ID" value="NZ_CP036501.1"/>
</dbReference>
<comment type="similarity">
    <text evidence="1">Belongs to the 'phage' integrase family.</text>
</comment>
<dbReference type="Gene3D" id="1.10.150.130">
    <property type="match status" value="1"/>
</dbReference>
<dbReference type="InterPro" id="IPR011010">
    <property type="entry name" value="DNA_brk_join_enz"/>
</dbReference>
<dbReference type="InterPro" id="IPR038488">
    <property type="entry name" value="Integrase_DNA-bd_sf"/>
</dbReference>
<dbReference type="Gene3D" id="1.10.443.10">
    <property type="entry name" value="Intergrase catalytic core"/>
    <property type="match status" value="1"/>
</dbReference>
<dbReference type="InterPro" id="IPR010998">
    <property type="entry name" value="Integrase_recombinase_N"/>
</dbReference>
<organism evidence="6 7">
    <name type="scientific">Candidatus Paraluminiphilus aquimaris</name>
    <dbReference type="NCBI Taxonomy" id="2518994"/>
    <lineage>
        <taxon>Bacteria</taxon>
        <taxon>Pseudomonadati</taxon>
        <taxon>Pseudomonadota</taxon>
        <taxon>Gammaproteobacteria</taxon>
        <taxon>Cellvibrionales</taxon>
        <taxon>Halieaceae</taxon>
        <taxon>Candidatus Paraluminiphilus</taxon>
    </lineage>
</organism>
<dbReference type="InterPro" id="IPR050808">
    <property type="entry name" value="Phage_Integrase"/>
</dbReference>
<evidence type="ECO:0000256" key="2">
    <source>
        <dbReference type="ARBA" id="ARBA00022908"/>
    </source>
</evidence>
<dbReference type="EMBL" id="CP036501">
    <property type="protein sequence ID" value="UZP74971.1"/>
    <property type="molecule type" value="Genomic_DNA"/>
</dbReference>
<dbReference type="InterPro" id="IPR053876">
    <property type="entry name" value="Phage_int_M"/>
</dbReference>
<dbReference type="Proteomes" id="UP001317963">
    <property type="component" value="Chromosome"/>
</dbReference>
<dbReference type="SUPFAM" id="SSF56349">
    <property type="entry name" value="DNA breaking-rejoining enzymes"/>
    <property type="match status" value="1"/>
</dbReference>
<accession>A0ABY6Q9R1</accession>
<dbReference type="PANTHER" id="PTHR30629:SF2">
    <property type="entry name" value="PROPHAGE INTEGRASE INTS-RELATED"/>
    <property type="match status" value="1"/>
</dbReference>
<evidence type="ECO:0000313" key="6">
    <source>
        <dbReference type="EMBL" id="UZP74971.1"/>
    </source>
</evidence>
<dbReference type="InterPro" id="IPR025166">
    <property type="entry name" value="Integrase_DNA_bind_dom"/>
</dbReference>
<protein>
    <submittedName>
        <fullName evidence="6">Site-specific integrase</fullName>
    </submittedName>
</protein>
<evidence type="ECO:0000256" key="1">
    <source>
        <dbReference type="ARBA" id="ARBA00008857"/>
    </source>
</evidence>
<name>A0ABY6Q9R1_9GAMM</name>
<dbReference type="PANTHER" id="PTHR30629">
    <property type="entry name" value="PROPHAGE INTEGRASE"/>
    <property type="match status" value="1"/>
</dbReference>